<dbReference type="SUPFAM" id="SSF48371">
    <property type="entry name" value="ARM repeat"/>
    <property type="match status" value="1"/>
</dbReference>
<accession>H1YB33</accession>
<dbReference type="eggNOG" id="COG3831">
    <property type="taxonomic scope" value="Bacteria"/>
</dbReference>
<dbReference type="STRING" id="714943.Mucpa_6007"/>
<keyword evidence="5" id="KW-1185">Reference proteome</keyword>
<dbReference type="AlphaFoldDB" id="H1YB33"/>
<dbReference type="InterPro" id="IPR045472">
    <property type="entry name" value="DUF6493"/>
</dbReference>
<feature type="domain" description="DUF7824" evidence="2">
    <location>
        <begin position="416"/>
        <end position="665"/>
    </location>
</feature>
<dbReference type="InterPro" id="IPR056726">
    <property type="entry name" value="DUF7824"/>
</dbReference>
<evidence type="ECO:0000313" key="4">
    <source>
        <dbReference type="EMBL" id="EHQ30066.1"/>
    </source>
</evidence>
<evidence type="ECO:0000259" key="3">
    <source>
        <dbReference type="Pfam" id="PF25149"/>
    </source>
</evidence>
<evidence type="ECO:0000259" key="2">
    <source>
        <dbReference type="Pfam" id="PF25148"/>
    </source>
</evidence>
<reference evidence="4" key="1">
    <citation type="submission" date="2011-09" db="EMBL/GenBank/DDBJ databases">
        <title>The permanent draft genome of Mucilaginibacter paludis DSM 18603.</title>
        <authorList>
            <consortium name="US DOE Joint Genome Institute (JGI-PGF)"/>
            <person name="Lucas S."/>
            <person name="Han J."/>
            <person name="Lapidus A."/>
            <person name="Bruce D."/>
            <person name="Goodwin L."/>
            <person name="Pitluck S."/>
            <person name="Peters L."/>
            <person name="Kyrpides N."/>
            <person name="Mavromatis K."/>
            <person name="Ivanova N."/>
            <person name="Mikhailova N."/>
            <person name="Held B."/>
            <person name="Detter J.C."/>
            <person name="Tapia R."/>
            <person name="Han C."/>
            <person name="Land M."/>
            <person name="Hauser L."/>
            <person name="Markowitz V."/>
            <person name="Cheng J.-F."/>
            <person name="Hugenholtz P."/>
            <person name="Woyke T."/>
            <person name="Wu D."/>
            <person name="Tindall B."/>
            <person name="Brambilla E."/>
            <person name="Klenk H.-P."/>
            <person name="Eisen J.A."/>
        </authorList>
    </citation>
    <scope>NUCLEOTIDE SEQUENCE [LARGE SCALE GENOMIC DNA]</scope>
    <source>
        <strain evidence="4">DSM 18603</strain>
    </source>
</reference>
<dbReference type="Pfam" id="PF20103">
    <property type="entry name" value="DUF6493"/>
    <property type="match status" value="1"/>
</dbReference>
<dbReference type="Proteomes" id="UP000002774">
    <property type="component" value="Chromosome"/>
</dbReference>
<protein>
    <submittedName>
        <fullName evidence="4">Uncharacterized protein</fullName>
    </submittedName>
</protein>
<dbReference type="InterPro" id="IPR056727">
    <property type="entry name" value="DUF7825"/>
</dbReference>
<feature type="domain" description="DUF6493" evidence="1">
    <location>
        <begin position="1"/>
        <end position="313"/>
    </location>
</feature>
<evidence type="ECO:0000259" key="1">
    <source>
        <dbReference type="Pfam" id="PF20103"/>
    </source>
</evidence>
<feature type="domain" description="DUF7825" evidence="3">
    <location>
        <begin position="744"/>
        <end position="960"/>
    </location>
</feature>
<name>H1YB33_9SPHI</name>
<dbReference type="Pfam" id="PF25148">
    <property type="entry name" value="DUF7824"/>
    <property type="match status" value="1"/>
</dbReference>
<dbReference type="RefSeq" id="WP_008511580.1">
    <property type="nucleotide sequence ID" value="NZ_CM001403.1"/>
</dbReference>
<dbReference type="OrthoDB" id="6629398at2"/>
<gene>
    <name evidence="4" type="ORF">Mucpa_6007</name>
</gene>
<evidence type="ECO:0000313" key="5">
    <source>
        <dbReference type="Proteomes" id="UP000002774"/>
    </source>
</evidence>
<dbReference type="InterPro" id="IPR016024">
    <property type="entry name" value="ARM-type_fold"/>
</dbReference>
<sequence>MTIIEEFTSIVEREGEAELIPFLQRLDKQHKKELVPVLKKLYKAYSAYSQEGGTTTFRPKWTDPQRIILGVAGFVCHTRKDFEQGNSGVINKQTLDTILPWYCPNWFSDFINNYANQNFTPYALNYDWYMELVEQQYVRESPLVISRILPSYIFKVLPRAHEYVPENLLQRDITLHEHFWYLFKHESGINLSDRYINLPEKTKDGLWIDAIKKYTSENRIDRKRLLNESLKASNNNFNQGLSGWFIELFVKLEPTKAEIIELQEELYQILNSPHSKVVNTSSRYLKDLTDEKDFLVDAYLDYAALLLTSESKAIVVTALTTLDKLAKKHPARQEQICMIACQAFIHQDNSIQLRAAKLIQKFGDTSSGSMKESLEAYGDALFSEARNVLNDFLKEFISDDALTEDDLTDTGSDFPEIRMPETFDEFVFLASQSFDQNETYHFDLLPASVLKFQNEMTAGNILKLMPAFQRAYQIIKGDWTINRGYLDDMLATFFVSFGQLLLSNKATADEPASPVYQALADLENGRNTYQIKAGGIKGWDIRSRSLGYKPHKHILLNAFFMLEKKISLPLLSTPTHQPCWVSATALIERLSQYQRAHVMPGDMDLQIAIARCFPGNLAEAIRLANENLTGEYRELMGLVLGEDQHPKDSYKLKLAWLVAGISKSSPDIDPQWASFSSLPDRYLNGEFEWDSLVEDYVWQRYDYKLGKNVDVPAKRKIIRISFGDKQKKTSAFKTVLSKILPDQKGVEPSVYAYTELKLEYISAEHNDIKRLLYLLPQQPDILIAHIIDKGLLYGDFSSADDKKLITYTLEALLTLKYRPGSMSKLLIASCMLSNDKTVRTYAAELWIKGVTEAAIDSGSIGKIIGKHECIELAPLKRFTDLAISNMYQISPQHNLALESLLACCIKQMNDLPISGCKKLLEIYTEVLVTNKSAVTNPSVIARLNAWEATETLKKVIQKMKNLG</sequence>
<organism evidence="4 5">
    <name type="scientific">Mucilaginibacter paludis DSM 18603</name>
    <dbReference type="NCBI Taxonomy" id="714943"/>
    <lineage>
        <taxon>Bacteria</taxon>
        <taxon>Pseudomonadati</taxon>
        <taxon>Bacteroidota</taxon>
        <taxon>Sphingobacteriia</taxon>
        <taxon>Sphingobacteriales</taxon>
        <taxon>Sphingobacteriaceae</taxon>
        <taxon>Mucilaginibacter</taxon>
    </lineage>
</organism>
<dbReference type="EMBL" id="CM001403">
    <property type="protein sequence ID" value="EHQ30066.1"/>
    <property type="molecule type" value="Genomic_DNA"/>
</dbReference>
<proteinExistence type="predicted"/>
<dbReference type="HOGENOM" id="CLU_011211_0_0_10"/>
<dbReference type="Pfam" id="PF25149">
    <property type="entry name" value="DUF7825"/>
    <property type="match status" value="1"/>
</dbReference>